<keyword evidence="3" id="KW-1185">Reference proteome</keyword>
<dbReference type="AlphaFoldDB" id="A0AA36EAD5"/>
<comment type="similarity">
    <text evidence="1">Belongs to the TIP41 family.</text>
</comment>
<reference evidence="2" key="1">
    <citation type="submission" date="2023-04" db="EMBL/GenBank/DDBJ databases">
        <authorList>
            <person name="Vijverberg K."/>
            <person name="Xiong W."/>
            <person name="Schranz E."/>
        </authorList>
    </citation>
    <scope>NUCLEOTIDE SEQUENCE</scope>
</reference>
<dbReference type="GO" id="GO:0005829">
    <property type="term" value="C:cytosol"/>
    <property type="evidence" value="ECO:0007669"/>
    <property type="project" value="TreeGrafter"/>
</dbReference>
<protein>
    <submittedName>
        <fullName evidence="2">Uncharacterized protein</fullName>
    </submittedName>
</protein>
<dbReference type="InterPro" id="IPR007303">
    <property type="entry name" value="TIP41-like"/>
</dbReference>
<dbReference type="Proteomes" id="UP001177003">
    <property type="component" value="Chromosome 5"/>
</dbReference>
<dbReference type="Pfam" id="PF04176">
    <property type="entry name" value="TIP41"/>
    <property type="match status" value="1"/>
</dbReference>
<dbReference type="PANTHER" id="PTHR21021:SF16">
    <property type="entry name" value="TIP41-LIKE PROTEIN"/>
    <property type="match status" value="1"/>
</dbReference>
<name>A0AA36EAD5_LACSI</name>
<sequence>MLLMLYLAGRRNPYPLLKSLEIQKRVMPSCWFLLLRFWLRVDGALMRLRDTRVFCTFNQNSKPLIIREICWRETSFKALASKSIDNETKEKQEESEK</sequence>
<dbReference type="EMBL" id="OX465081">
    <property type="protein sequence ID" value="CAI9286900.1"/>
    <property type="molecule type" value="Genomic_DNA"/>
</dbReference>
<gene>
    <name evidence="2" type="ORF">LSALG_LOCUS26295</name>
</gene>
<evidence type="ECO:0000313" key="3">
    <source>
        <dbReference type="Proteomes" id="UP001177003"/>
    </source>
</evidence>
<evidence type="ECO:0000313" key="2">
    <source>
        <dbReference type="EMBL" id="CAI9286900.1"/>
    </source>
</evidence>
<proteinExistence type="inferred from homology"/>
<dbReference type="GO" id="GO:0031929">
    <property type="term" value="P:TOR signaling"/>
    <property type="evidence" value="ECO:0007669"/>
    <property type="project" value="TreeGrafter"/>
</dbReference>
<dbReference type="PANTHER" id="PTHR21021">
    <property type="entry name" value="GAF/PUTATIVE CYTOSKELETAL PROTEIN"/>
    <property type="match status" value="1"/>
</dbReference>
<accession>A0AA36EAD5</accession>
<organism evidence="2 3">
    <name type="scientific">Lactuca saligna</name>
    <name type="common">Willowleaf lettuce</name>
    <dbReference type="NCBI Taxonomy" id="75948"/>
    <lineage>
        <taxon>Eukaryota</taxon>
        <taxon>Viridiplantae</taxon>
        <taxon>Streptophyta</taxon>
        <taxon>Embryophyta</taxon>
        <taxon>Tracheophyta</taxon>
        <taxon>Spermatophyta</taxon>
        <taxon>Magnoliopsida</taxon>
        <taxon>eudicotyledons</taxon>
        <taxon>Gunneridae</taxon>
        <taxon>Pentapetalae</taxon>
        <taxon>asterids</taxon>
        <taxon>campanulids</taxon>
        <taxon>Asterales</taxon>
        <taxon>Asteraceae</taxon>
        <taxon>Cichorioideae</taxon>
        <taxon>Cichorieae</taxon>
        <taxon>Lactucinae</taxon>
        <taxon>Lactuca</taxon>
    </lineage>
</organism>
<evidence type="ECO:0000256" key="1">
    <source>
        <dbReference type="ARBA" id="ARBA00006658"/>
    </source>
</evidence>
<dbReference type="InterPro" id="IPR051330">
    <property type="entry name" value="Phosphatase_reg/MetRdx"/>
</dbReference>